<proteinExistence type="predicted"/>
<keyword evidence="8" id="KW-0239">DNA-directed DNA polymerase</keyword>
<evidence type="ECO:0000256" key="4">
    <source>
        <dbReference type="ARBA" id="ARBA00022801"/>
    </source>
</evidence>
<evidence type="ECO:0000256" key="9">
    <source>
        <dbReference type="ARBA" id="ARBA00023172"/>
    </source>
</evidence>
<keyword evidence="3" id="KW-0255">Endonuclease</keyword>
<evidence type="ECO:0000256" key="8">
    <source>
        <dbReference type="ARBA" id="ARBA00022932"/>
    </source>
</evidence>
<dbReference type="OrthoDB" id="6776856at2759"/>
<dbReference type="GO" id="GO:0015074">
    <property type="term" value="P:DNA integration"/>
    <property type="evidence" value="ECO:0007669"/>
    <property type="project" value="UniProtKB-KW"/>
</dbReference>
<keyword evidence="8" id="KW-0548">Nucleotidyltransferase</keyword>
<keyword evidence="8" id="KW-0808">Transferase</keyword>
<evidence type="ECO:0000256" key="3">
    <source>
        <dbReference type="ARBA" id="ARBA00022759"/>
    </source>
</evidence>
<reference evidence="10" key="1">
    <citation type="submission" date="2021-08" db="EMBL/GenBank/DDBJ databases">
        <title>WGS assembly of Ceratopteris richardii.</title>
        <authorList>
            <person name="Marchant D.B."/>
            <person name="Chen G."/>
            <person name="Jenkins J."/>
            <person name="Shu S."/>
            <person name="Leebens-Mack J."/>
            <person name="Grimwood J."/>
            <person name="Schmutz J."/>
            <person name="Soltis P."/>
            <person name="Soltis D."/>
            <person name="Chen Z.-H."/>
        </authorList>
    </citation>
    <scope>NUCLEOTIDE SEQUENCE</scope>
    <source>
        <strain evidence="10">Whitten #5841</strain>
        <tissue evidence="10">Leaf</tissue>
    </source>
</reference>
<protein>
    <submittedName>
        <fullName evidence="10">Uncharacterized protein</fullName>
    </submittedName>
</protein>
<keyword evidence="2" id="KW-0479">Metal-binding</keyword>
<dbReference type="InterPro" id="IPR012337">
    <property type="entry name" value="RNaseH-like_sf"/>
</dbReference>
<dbReference type="PANTHER" id="PTHR42648">
    <property type="entry name" value="TRANSPOSASE, PUTATIVE-RELATED"/>
    <property type="match status" value="1"/>
</dbReference>
<keyword evidence="7" id="KW-0695">RNA-directed DNA polymerase</keyword>
<dbReference type="GO" id="GO:0046872">
    <property type="term" value="F:metal ion binding"/>
    <property type="evidence" value="ECO:0007669"/>
    <property type="project" value="UniProtKB-KW"/>
</dbReference>
<evidence type="ECO:0000256" key="5">
    <source>
        <dbReference type="ARBA" id="ARBA00022842"/>
    </source>
</evidence>
<evidence type="ECO:0000313" key="10">
    <source>
        <dbReference type="EMBL" id="KAH7436788.1"/>
    </source>
</evidence>
<gene>
    <name evidence="10" type="ORF">KP509_05G036000</name>
</gene>
<sequence length="100" mass="11648">MSSQFNAFLVEHGIKCQRKLLYTPQQNRVSKRKNKSLMEMERCMVKSLALPHSFELEVVMCAMQHMYLICIPPNHCNQLLHMRLDMVASHLLLICTFLGV</sequence>
<evidence type="ECO:0000256" key="7">
    <source>
        <dbReference type="ARBA" id="ARBA00022918"/>
    </source>
</evidence>
<dbReference type="AlphaFoldDB" id="A0A8T2UPU6"/>
<dbReference type="Gene3D" id="3.30.420.10">
    <property type="entry name" value="Ribonuclease H-like superfamily/Ribonuclease H"/>
    <property type="match status" value="1"/>
</dbReference>
<keyword evidence="11" id="KW-1185">Reference proteome</keyword>
<accession>A0A8T2UPU6</accession>
<dbReference type="GO" id="GO:0006310">
    <property type="term" value="P:DNA recombination"/>
    <property type="evidence" value="ECO:0007669"/>
    <property type="project" value="UniProtKB-KW"/>
</dbReference>
<dbReference type="GO" id="GO:0003887">
    <property type="term" value="F:DNA-directed DNA polymerase activity"/>
    <property type="evidence" value="ECO:0007669"/>
    <property type="project" value="UniProtKB-KW"/>
</dbReference>
<keyword evidence="4" id="KW-0378">Hydrolase</keyword>
<evidence type="ECO:0000256" key="2">
    <source>
        <dbReference type="ARBA" id="ARBA00022723"/>
    </source>
</evidence>
<keyword evidence="5" id="KW-0460">Magnesium</keyword>
<dbReference type="InterPro" id="IPR039537">
    <property type="entry name" value="Retrotran_Ty1/copia-like"/>
</dbReference>
<dbReference type="GO" id="GO:0003964">
    <property type="term" value="F:RNA-directed DNA polymerase activity"/>
    <property type="evidence" value="ECO:0007669"/>
    <property type="project" value="UniProtKB-KW"/>
</dbReference>
<dbReference type="GO" id="GO:0004519">
    <property type="term" value="F:endonuclease activity"/>
    <property type="evidence" value="ECO:0007669"/>
    <property type="project" value="UniProtKB-KW"/>
</dbReference>
<organism evidence="10 11">
    <name type="scientific">Ceratopteris richardii</name>
    <name type="common">Triangle waterfern</name>
    <dbReference type="NCBI Taxonomy" id="49495"/>
    <lineage>
        <taxon>Eukaryota</taxon>
        <taxon>Viridiplantae</taxon>
        <taxon>Streptophyta</taxon>
        <taxon>Embryophyta</taxon>
        <taxon>Tracheophyta</taxon>
        <taxon>Polypodiopsida</taxon>
        <taxon>Polypodiidae</taxon>
        <taxon>Polypodiales</taxon>
        <taxon>Pteridineae</taxon>
        <taxon>Pteridaceae</taxon>
        <taxon>Parkerioideae</taxon>
        <taxon>Ceratopteris</taxon>
    </lineage>
</organism>
<comment type="caution">
    <text evidence="10">The sequence shown here is derived from an EMBL/GenBank/DDBJ whole genome shotgun (WGS) entry which is preliminary data.</text>
</comment>
<dbReference type="PANTHER" id="PTHR42648:SF11">
    <property type="entry name" value="TRANSPOSON TY4-P GAG-POL POLYPROTEIN"/>
    <property type="match status" value="1"/>
</dbReference>
<dbReference type="SUPFAM" id="SSF53098">
    <property type="entry name" value="Ribonuclease H-like"/>
    <property type="match status" value="1"/>
</dbReference>
<name>A0A8T2UPU6_CERRI</name>
<dbReference type="Proteomes" id="UP000825935">
    <property type="component" value="Chromosome 5"/>
</dbReference>
<dbReference type="GO" id="GO:0016787">
    <property type="term" value="F:hydrolase activity"/>
    <property type="evidence" value="ECO:0007669"/>
    <property type="project" value="UniProtKB-KW"/>
</dbReference>
<evidence type="ECO:0000256" key="6">
    <source>
        <dbReference type="ARBA" id="ARBA00022908"/>
    </source>
</evidence>
<dbReference type="GO" id="GO:0003676">
    <property type="term" value="F:nucleic acid binding"/>
    <property type="evidence" value="ECO:0007669"/>
    <property type="project" value="InterPro"/>
</dbReference>
<keyword evidence="9" id="KW-0233">DNA recombination</keyword>
<dbReference type="InterPro" id="IPR036397">
    <property type="entry name" value="RNaseH_sf"/>
</dbReference>
<evidence type="ECO:0000256" key="1">
    <source>
        <dbReference type="ARBA" id="ARBA00022722"/>
    </source>
</evidence>
<dbReference type="EMBL" id="CM035410">
    <property type="protein sequence ID" value="KAH7436788.1"/>
    <property type="molecule type" value="Genomic_DNA"/>
</dbReference>
<keyword evidence="6" id="KW-0229">DNA integration</keyword>
<keyword evidence="1" id="KW-0540">Nuclease</keyword>
<evidence type="ECO:0000313" key="11">
    <source>
        <dbReference type="Proteomes" id="UP000825935"/>
    </source>
</evidence>